<gene>
    <name evidence="1" type="ORF">DAPPUDRAFT_239077</name>
</gene>
<evidence type="ECO:0000313" key="1">
    <source>
        <dbReference type="EMBL" id="EFX83939.1"/>
    </source>
</evidence>
<dbReference type="EMBL" id="GL732535">
    <property type="protein sequence ID" value="EFX83939.1"/>
    <property type="molecule type" value="Genomic_DNA"/>
</dbReference>
<proteinExistence type="predicted"/>
<dbReference type="Proteomes" id="UP000000305">
    <property type="component" value="Unassembled WGS sequence"/>
</dbReference>
<dbReference type="KEGG" id="dpx:DAPPUDRAFT_239077"/>
<dbReference type="HOGENOM" id="CLU_3070773_0_0_1"/>
<accession>E9G896</accession>
<name>E9G896_DAPPU</name>
<evidence type="ECO:0000313" key="2">
    <source>
        <dbReference type="Proteomes" id="UP000000305"/>
    </source>
</evidence>
<reference evidence="1 2" key="1">
    <citation type="journal article" date="2011" name="Science">
        <title>The ecoresponsive genome of Daphnia pulex.</title>
        <authorList>
            <person name="Colbourne J.K."/>
            <person name="Pfrender M.E."/>
            <person name="Gilbert D."/>
            <person name="Thomas W.K."/>
            <person name="Tucker A."/>
            <person name="Oakley T.H."/>
            <person name="Tokishita S."/>
            <person name="Aerts A."/>
            <person name="Arnold G.J."/>
            <person name="Basu M.K."/>
            <person name="Bauer D.J."/>
            <person name="Caceres C.E."/>
            <person name="Carmel L."/>
            <person name="Casola C."/>
            <person name="Choi J.H."/>
            <person name="Detter J.C."/>
            <person name="Dong Q."/>
            <person name="Dusheyko S."/>
            <person name="Eads B.D."/>
            <person name="Frohlich T."/>
            <person name="Geiler-Samerotte K.A."/>
            <person name="Gerlach D."/>
            <person name="Hatcher P."/>
            <person name="Jogdeo S."/>
            <person name="Krijgsveld J."/>
            <person name="Kriventseva E.V."/>
            <person name="Kultz D."/>
            <person name="Laforsch C."/>
            <person name="Lindquist E."/>
            <person name="Lopez J."/>
            <person name="Manak J.R."/>
            <person name="Muller J."/>
            <person name="Pangilinan J."/>
            <person name="Patwardhan R.P."/>
            <person name="Pitluck S."/>
            <person name="Pritham E.J."/>
            <person name="Rechtsteiner A."/>
            <person name="Rho M."/>
            <person name="Rogozin I.B."/>
            <person name="Sakarya O."/>
            <person name="Salamov A."/>
            <person name="Schaack S."/>
            <person name="Shapiro H."/>
            <person name="Shiga Y."/>
            <person name="Skalitzky C."/>
            <person name="Smith Z."/>
            <person name="Souvorov A."/>
            <person name="Sung W."/>
            <person name="Tang Z."/>
            <person name="Tsuchiya D."/>
            <person name="Tu H."/>
            <person name="Vos H."/>
            <person name="Wang M."/>
            <person name="Wolf Y.I."/>
            <person name="Yamagata H."/>
            <person name="Yamada T."/>
            <person name="Ye Y."/>
            <person name="Shaw J.R."/>
            <person name="Andrews J."/>
            <person name="Crease T.J."/>
            <person name="Tang H."/>
            <person name="Lucas S.M."/>
            <person name="Robertson H.M."/>
            <person name="Bork P."/>
            <person name="Koonin E.V."/>
            <person name="Zdobnov E.M."/>
            <person name="Grigoriev I.V."/>
            <person name="Lynch M."/>
            <person name="Boore J.L."/>
        </authorList>
    </citation>
    <scope>NUCLEOTIDE SEQUENCE [LARGE SCALE GENOMIC DNA]</scope>
</reference>
<dbReference type="InParanoid" id="E9G896"/>
<keyword evidence="2" id="KW-1185">Reference proteome</keyword>
<organism evidence="1 2">
    <name type="scientific">Daphnia pulex</name>
    <name type="common">Water flea</name>
    <dbReference type="NCBI Taxonomy" id="6669"/>
    <lineage>
        <taxon>Eukaryota</taxon>
        <taxon>Metazoa</taxon>
        <taxon>Ecdysozoa</taxon>
        <taxon>Arthropoda</taxon>
        <taxon>Crustacea</taxon>
        <taxon>Branchiopoda</taxon>
        <taxon>Diplostraca</taxon>
        <taxon>Cladocera</taxon>
        <taxon>Anomopoda</taxon>
        <taxon>Daphniidae</taxon>
        <taxon>Daphnia</taxon>
    </lineage>
</organism>
<protein>
    <submittedName>
        <fullName evidence="1">Uncharacterized protein</fullName>
    </submittedName>
</protein>
<dbReference type="AlphaFoldDB" id="E9G896"/>
<sequence length="53" mass="6208">MSSTALSQQYHHSASGIPFNWRNNQCRPNYGYLLIPLSLNVLVYTHEYYNCNK</sequence>